<evidence type="ECO:0000313" key="2">
    <source>
        <dbReference type="EMBL" id="GHD24057.1"/>
    </source>
</evidence>
<dbReference type="Proteomes" id="UP000630142">
    <property type="component" value="Unassembled WGS sequence"/>
</dbReference>
<dbReference type="AlphaFoldDB" id="A0A8J3DZD6"/>
<dbReference type="EMBL" id="BMZQ01000006">
    <property type="protein sequence ID" value="GHD24057.1"/>
    <property type="molecule type" value="Genomic_DNA"/>
</dbReference>
<dbReference type="Pfam" id="PF05076">
    <property type="entry name" value="SUFU"/>
    <property type="match status" value="1"/>
</dbReference>
<evidence type="ECO:0000313" key="3">
    <source>
        <dbReference type="Proteomes" id="UP000630142"/>
    </source>
</evidence>
<comment type="caution">
    <text evidence="2">The sequence shown here is derived from an EMBL/GenBank/DDBJ whole genome shotgun (WGS) entry which is preliminary data.</text>
</comment>
<evidence type="ECO:0000259" key="1">
    <source>
        <dbReference type="Pfam" id="PF05076"/>
    </source>
</evidence>
<proteinExistence type="predicted"/>
<reference evidence="2" key="1">
    <citation type="journal article" date="2014" name="Int. J. Syst. Evol. Microbiol.">
        <title>Complete genome sequence of Corynebacterium casei LMG S-19264T (=DSM 44701T), isolated from a smear-ripened cheese.</title>
        <authorList>
            <consortium name="US DOE Joint Genome Institute (JGI-PGF)"/>
            <person name="Walter F."/>
            <person name="Albersmeier A."/>
            <person name="Kalinowski J."/>
            <person name="Ruckert C."/>
        </authorList>
    </citation>
    <scope>NUCLEOTIDE SEQUENCE</scope>
    <source>
        <strain evidence="2">KCTC 42249</strain>
    </source>
</reference>
<name>A0A8J3DZD6_9HYPH</name>
<feature type="domain" description="Suppressor of fused-like" evidence="1">
    <location>
        <begin position="43"/>
        <end position="208"/>
    </location>
</feature>
<organism evidence="2 3">
    <name type="scientific">Tianweitania populi</name>
    <dbReference type="NCBI Taxonomy" id="1607949"/>
    <lineage>
        <taxon>Bacteria</taxon>
        <taxon>Pseudomonadati</taxon>
        <taxon>Pseudomonadota</taxon>
        <taxon>Alphaproteobacteria</taxon>
        <taxon>Hyphomicrobiales</taxon>
        <taxon>Phyllobacteriaceae</taxon>
        <taxon>Tianweitania</taxon>
    </lineage>
</organism>
<accession>A0A8J3DZD6</accession>
<gene>
    <name evidence="2" type="ORF">GCM10016234_39930</name>
</gene>
<protein>
    <recommendedName>
        <fullName evidence="1">Suppressor of fused-like domain-containing protein</fullName>
    </recommendedName>
</protein>
<reference evidence="2" key="2">
    <citation type="submission" date="2020-09" db="EMBL/GenBank/DDBJ databases">
        <authorList>
            <person name="Sun Q."/>
            <person name="Kim S."/>
        </authorList>
    </citation>
    <scope>NUCLEOTIDE SEQUENCE</scope>
    <source>
        <strain evidence="2">KCTC 42249</strain>
    </source>
</reference>
<sequence>MFSKLRNMFAGNATSSVDDPFVHRRNVYIEELDEPDIVFPKEDGVEILAFGRDFSPIESEDEGYVLLTSGMSDRAMTLPSDVGEAVRRRAELMWYVREPSDEIIGNLRWLAKYPFIDDTWLGFGHRIPMPTPPLSICSFKTFLFLTPVIEPDQAVAENLRIEEEQVEILTVNLISDGEYSFIRETGLDDFLDALDDNDYPPIFDPDRPSYF</sequence>
<dbReference type="InterPro" id="IPR020941">
    <property type="entry name" value="SUFU-like_domain"/>
</dbReference>
<keyword evidence="3" id="KW-1185">Reference proteome</keyword>